<dbReference type="EMBL" id="JAENIJ010000042">
    <property type="protein sequence ID" value="MBK1884304.1"/>
    <property type="molecule type" value="Genomic_DNA"/>
</dbReference>
<dbReference type="GO" id="GO:0016020">
    <property type="term" value="C:membrane"/>
    <property type="evidence" value="ECO:0007669"/>
    <property type="project" value="InterPro"/>
</dbReference>
<dbReference type="SUPFAM" id="SSF49785">
    <property type="entry name" value="Galactose-binding domain-like"/>
    <property type="match status" value="1"/>
</dbReference>
<dbReference type="Gene3D" id="2.60.120.260">
    <property type="entry name" value="Galactose-binding domain-like"/>
    <property type="match status" value="1"/>
</dbReference>
<name>A0A934SEA8_9BACT</name>
<dbReference type="InterPro" id="IPR008979">
    <property type="entry name" value="Galactose-bd-like_sf"/>
</dbReference>
<keyword evidence="5" id="KW-1185">Reference proteome</keyword>
<evidence type="ECO:0000313" key="5">
    <source>
        <dbReference type="Proteomes" id="UP000603141"/>
    </source>
</evidence>
<dbReference type="InterPro" id="IPR000421">
    <property type="entry name" value="FA58C"/>
</dbReference>
<accession>A0A934SEA8</accession>
<proteinExistence type="predicted"/>
<organism evidence="4 5">
    <name type="scientific">Luteolibacter pohnpeiensis</name>
    <dbReference type="NCBI Taxonomy" id="454153"/>
    <lineage>
        <taxon>Bacteria</taxon>
        <taxon>Pseudomonadati</taxon>
        <taxon>Verrucomicrobiota</taxon>
        <taxon>Verrucomicrobiia</taxon>
        <taxon>Verrucomicrobiales</taxon>
        <taxon>Verrucomicrobiaceae</taxon>
        <taxon>Luteolibacter</taxon>
    </lineage>
</organism>
<dbReference type="InterPro" id="IPR013320">
    <property type="entry name" value="ConA-like_dom_sf"/>
</dbReference>
<dbReference type="RefSeq" id="WP_200273361.1">
    <property type="nucleotide sequence ID" value="NZ_JAENIJ010000042.1"/>
</dbReference>
<dbReference type="AlphaFoldDB" id="A0A934SEA8"/>
<dbReference type="Gene3D" id="2.60.120.200">
    <property type="match status" value="1"/>
</dbReference>
<gene>
    <name evidence="4" type="ORF">JIN85_17930</name>
</gene>
<feature type="domain" description="F5/8 type C" evidence="2">
    <location>
        <begin position="79"/>
        <end position="150"/>
    </location>
</feature>
<comment type="caution">
    <text evidence="4">The sequence shown here is derived from an EMBL/GenBank/DDBJ whole genome shotgun (WGS) entry which is preliminary data.</text>
</comment>
<dbReference type="Pfam" id="PF03388">
    <property type="entry name" value="Lectin_leg-like"/>
    <property type="match status" value="1"/>
</dbReference>
<feature type="chain" id="PRO_5036862261" evidence="1">
    <location>
        <begin position="27"/>
        <end position="797"/>
    </location>
</feature>
<dbReference type="Proteomes" id="UP000603141">
    <property type="component" value="Unassembled WGS sequence"/>
</dbReference>
<evidence type="ECO:0000259" key="2">
    <source>
        <dbReference type="Pfam" id="PF00754"/>
    </source>
</evidence>
<evidence type="ECO:0000313" key="4">
    <source>
        <dbReference type="EMBL" id="MBK1884304.1"/>
    </source>
</evidence>
<feature type="domain" description="L-type lectin-like" evidence="3">
    <location>
        <begin position="519"/>
        <end position="714"/>
    </location>
</feature>
<keyword evidence="1" id="KW-0732">Signal</keyword>
<evidence type="ECO:0000256" key="1">
    <source>
        <dbReference type="SAM" id="SignalP"/>
    </source>
</evidence>
<sequence length="797" mass="84793">MQNLLLRKAYLPFFISSLASISALSAAEKTYRYYQFAPTLLRQNTTVTQLSEFQFSHGGTVLDLTGVVMSNPNGTNAIDANEGANKIIDGSTSTKWLDSYASPVLIFDFGSPTTIDQYNFATANDATARDPISWLFSGSDDGETWEVLDMQTLHATPTARLTYDTGFSLTGLPVITNFSANKTIVINGTSDVSLSWSVSGATSVSIDQGIGSVDATGSSSLTLSNSSDTVYTITATNETGTTTSKVTVRTVAGGSLDYRYYRFVPEKIRSSALISQIQLSEFQLYTSSEYLFPDTAESLTGGSTPTTQTALNLTDNDVSTKWLDQNLIGFLVDMGENPPVANGYSLGTANDNAPRDPVRWYIEGSYNKTDWVLVDNVTLFDFNTPLERKAYSEDIPFPGADVPAFAPTVSFVGDTKLIAGQSLSLAWDVTDAETVSITDLGTVSASGSAIVTPTTNTTYVLTATGSTGIITTAEIPVTIIESTVTEINYPNFDAAGDEIALLDNATILNAYATIPSPADAKRLRLNADGASTKGTAWFRRKMALGNGFETNFAIQLISTGTGADGMSFVVQNSTAGTAATPVSNNERGLTSNALNIAFDSYQNTTDTSAAMLRVYNGATVLATVDLGTISGLTLGGTETAVDLTKTDTTSAPYAVRVTYAPGDLDIYIDGIQVVSDLNVTLEECSAVSDGMSWVGFSARSGSLSESHDVTSWTLTTGEPTETSADLALVSHAINLSTNQVTLTWTSSTGTNYRITSSTDLEDWSTILLQDIPGEAAQTSSTVSFTPGTRQFFRVEKQ</sequence>
<protein>
    <submittedName>
        <fullName evidence="4">Discoidin domain-containing protein</fullName>
    </submittedName>
</protein>
<feature type="signal peptide" evidence="1">
    <location>
        <begin position="1"/>
        <end position="26"/>
    </location>
</feature>
<dbReference type="Pfam" id="PF00754">
    <property type="entry name" value="F5_F8_type_C"/>
    <property type="match status" value="1"/>
</dbReference>
<evidence type="ECO:0000259" key="3">
    <source>
        <dbReference type="Pfam" id="PF03388"/>
    </source>
</evidence>
<reference evidence="4" key="1">
    <citation type="submission" date="2021-01" db="EMBL/GenBank/DDBJ databases">
        <title>Modified the classification status of verrucomicrobia.</title>
        <authorList>
            <person name="Feng X."/>
        </authorList>
    </citation>
    <scope>NUCLEOTIDE SEQUENCE</scope>
    <source>
        <strain evidence="4">KCTC 22041</strain>
    </source>
</reference>
<dbReference type="SUPFAM" id="SSF49899">
    <property type="entry name" value="Concanavalin A-like lectins/glucanases"/>
    <property type="match status" value="1"/>
</dbReference>
<dbReference type="InterPro" id="IPR005052">
    <property type="entry name" value="Lectin_leg"/>
</dbReference>